<dbReference type="InterPro" id="IPR025667">
    <property type="entry name" value="SprB_repeat"/>
</dbReference>
<dbReference type="InterPro" id="IPR000601">
    <property type="entry name" value="PKD_dom"/>
</dbReference>
<dbReference type="OrthoDB" id="1091850at2"/>
<feature type="domain" description="PKD" evidence="3">
    <location>
        <begin position="565"/>
        <end position="616"/>
    </location>
</feature>
<evidence type="ECO:0000313" key="6">
    <source>
        <dbReference type="Proteomes" id="UP000032544"/>
    </source>
</evidence>
<dbReference type="PANTHER" id="PTHR24273">
    <property type="entry name" value="FI04643P-RELATED"/>
    <property type="match status" value="1"/>
</dbReference>
<evidence type="ECO:0008006" key="7">
    <source>
        <dbReference type="Google" id="ProtNLM"/>
    </source>
</evidence>
<dbReference type="Pfam" id="PF02494">
    <property type="entry name" value="HYR"/>
    <property type="match status" value="1"/>
</dbReference>
<dbReference type="InterPro" id="IPR035986">
    <property type="entry name" value="PKD_dom_sf"/>
</dbReference>
<accession>A0A0D8JB66</accession>
<keyword evidence="1" id="KW-0677">Repeat</keyword>
<evidence type="ECO:0000313" key="5">
    <source>
        <dbReference type="EMBL" id="KJF43974.1"/>
    </source>
</evidence>
<feature type="signal peptide" evidence="2">
    <location>
        <begin position="1"/>
        <end position="28"/>
    </location>
</feature>
<dbReference type="EMBL" id="JRHC01000001">
    <property type="protein sequence ID" value="KJF43974.1"/>
    <property type="molecule type" value="Genomic_DNA"/>
</dbReference>
<dbReference type="Proteomes" id="UP000032544">
    <property type="component" value="Unassembled WGS sequence"/>
</dbReference>
<keyword evidence="6" id="KW-1185">Reference proteome</keyword>
<evidence type="ECO:0000256" key="2">
    <source>
        <dbReference type="SAM" id="SignalP"/>
    </source>
</evidence>
<dbReference type="RefSeq" id="WP_045025466.1">
    <property type="nucleotide sequence ID" value="NZ_JRHC01000001.1"/>
</dbReference>
<dbReference type="PROSITE" id="PS50093">
    <property type="entry name" value="PKD"/>
    <property type="match status" value="1"/>
</dbReference>
<dbReference type="AlphaFoldDB" id="A0A0D8JB66"/>
<name>A0A0D8JB66_9BACT</name>
<dbReference type="STRING" id="1544798.LH29_00005"/>
<feature type="non-terminal residue" evidence="5">
    <location>
        <position position="631"/>
    </location>
</feature>
<gene>
    <name evidence="5" type="ORF">LH29_00005</name>
</gene>
<dbReference type="PANTHER" id="PTHR24273:SF32">
    <property type="entry name" value="HYALIN"/>
    <property type="match status" value="1"/>
</dbReference>
<proteinExistence type="predicted"/>
<protein>
    <recommendedName>
        <fullName evidence="7">HYR domain-containing protein</fullName>
    </recommendedName>
</protein>
<reference evidence="5 6" key="1">
    <citation type="submission" date="2014-09" db="EMBL/GenBank/DDBJ databases">
        <title>Draft Genome Sequence of Draconibacterium sp. JN14CK-3.</title>
        <authorList>
            <person name="Dong C."/>
            <person name="Lai Q."/>
            <person name="Shao Z."/>
        </authorList>
    </citation>
    <scope>NUCLEOTIDE SEQUENCE [LARGE SCALE GENOMIC DNA]</scope>
    <source>
        <strain evidence="5 6">JN14CK-3</strain>
    </source>
</reference>
<feature type="chain" id="PRO_5002331165" description="HYR domain-containing protein" evidence="2">
    <location>
        <begin position="29"/>
        <end position="631"/>
    </location>
</feature>
<dbReference type="Pfam" id="PF13573">
    <property type="entry name" value="SprB"/>
    <property type="match status" value="2"/>
</dbReference>
<evidence type="ECO:0000259" key="4">
    <source>
        <dbReference type="PROSITE" id="PS50825"/>
    </source>
</evidence>
<evidence type="ECO:0000256" key="1">
    <source>
        <dbReference type="ARBA" id="ARBA00022737"/>
    </source>
</evidence>
<comment type="caution">
    <text evidence="5">The sequence shown here is derived from an EMBL/GenBank/DDBJ whole genome shotgun (WGS) entry which is preliminary data.</text>
</comment>
<evidence type="ECO:0000259" key="3">
    <source>
        <dbReference type="PROSITE" id="PS50093"/>
    </source>
</evidence>
<sequence length="631" mass="66577">MTKSKHNQTLKTAFFLLAVFLCFTEPNAVSSESYASFSPAIDSVMGFVSPSISNQSLSEISGNPASQDDTTGIVCPEDISIYTDLNSCVAVISNGLDISDPNGIISTLSWEMTGATEAASNGSGINQIGSYTFNQGTTVITYRGATLYNNSINCTFTVTVSDNQVPRLISSPGHITVRNLPGECYANVSWTEPSATDNCVPQDKLIYTSNYSSGQRFPVGSTLVEYRISDGVNTAVHNFTVTVTDAEAPQLIAPPDSESECGQPVPDAFTTWAQFEQAGGSANDNCSVNYGSFRYVGQTSSGITCPYKVTRTYSISDDDGNVSEVKHVIEVTGEGMAYEATVESTEPEVLLEPGAETQAEILFSKTDVSCKGSRTGMVDLTVNGTSGIVSFVWSTQNGSGIVQGAEDQSTLSDGDYTVMVYEDGVRLLSFDFSILVSDNQAPVLNAPAAIQRKCGQSIPAAYSTWSEFANAGGTVRDNCQIYYSSFRLASESKSNPDCPYTLTRVYEITDVNGNRGVAEHLIAVEAEEVVLKSGMGTAATISYSKTDVSCYGGSDGAIDLSITDGSGAYTYSWTTSDGSGLSASAEDQTGLSAGTYSVTVTDDGDASTVSTSITITQPAEVILTTSATNVS</sequence>
<dbReference type="PROSITE" id="PS50825">
    <property type="entry name" value="HYR"/>
    <property type="match status" value="1"/>
</dbReference>
<dbReference type="InterPro" id="IPR003410">
    <property type="entry name" value="HYR_dom"/>
</dbReference>
<feature type="domain" description="HYR" evidence="4">
    <location>
        <begin position="161"/>
        <end position="247"/>
    </location>
</feature>
<organism evidence="5 6">
    <name type="scientific">Draconibacterium sediminis</name>
    <dbReference type="NCBI Taxonomy" id="1544798"/>
    <lineage>
        <taxon>Bacteria</taxon>
        <taxon>Pseudomonadati</taxon>
        <taxon>Bacteroidota</taxon>
        <taxon>Bacteroidia</taxon>
        <taxon>Marinilabiliales</taxon>
        <taxon>Prolixibacteraceae</taxon>
        <taxon>Draconibacterium</taxon>
    </lineage>
</organism>
<dbReference type="SUPFAM" id="SSF49299">
    <property type="entry name" value="PKD domain"/>
    <property type="match status" value="1"/>
</dbReference>
<keyword evidence="2" id="KW-0732">Signal</keyword>